<accession>A0A6A2YH35</accession>
<evidence type="ECO:0000313" key="2">
    <source>
        <dbReference type="EMBL" id="KAE8673794.1"/>
    </source>
</evidence>
<keyword evidence="1" id="KW-1133">Transmembrane helix</keyword>
<keyword evidence="1" id="KW-0812">Transmembrane</keyword>
<reference evidence="2" key="1">
    <citation type="submission" date="2019-09" db="EMBL/GenBank/DDBJ databases">
        <title>Draft genome information of white flower Hibiscus syriacus.</title>
        <authorList>
            <person name="Kim Y.-M."/>
        </authorList>
    </citation>
    <scope>NUCLEOTIDE SEQUENCE [LARGE SCALE GENOMIC DNA]</scope>
    <source>
        <strain evidence="2">YM2019G1</strain>
    </source>
</reference>
<protein>
    <submittedName>
        <fullName evidence="2">Uncharacterized protein</fullName>
    </submittedName>
</protein>
<gene>
    <name evidence="2" type="ORF">F3Y22_tig00111772pilonHSYRG00144</name>
</gene>
<proteinExistence type="predicted"/>
<dbReference type="EMBL" id="VEPZ02001422">
    <property type="protein sequence ID" value="KAE8673794.1"/>
    <property type="molecule type" value="Genomic_DNA"/>
</dbReference>
<feature type="transmembrane region" description="Helical" evidence="1">
    <location>
        <begin position="63"/>
        <end position="85"/>
    </location>
</feature>
<dbReference type="AlphaFoldDB" id="A0A6A2YH35"/>
<dbReference type="Proteomes" id="UP000436088">
    <property type="component" value="Unassembled WGS sequence"/>
</dbReference>
<evidence type="ECO:0000256" key="1">
    <source>
        <dbReference type="SAM" id="Phobius"/>
    </source>
</evidence>
<keyword evidence="1" id="KW-0472">Membrane</keyword>
<comment type="caution">
    <text evidence="2">The sequence shown here is derived from an EMBL/GenBank/DDBJ whole genome shotgun (WGS) entry which is preliminary data.</text>
</comment>
<evidence type="ECO:0000313" key="3">
    <source>
        <dbReference type="Proteomes" id="UP000436088"/>
    </source>
</evidence>
<organism evidence="2 3">
    <name type="scientific">Hibiscus syriacus</name>
    <name type="common">Rose of Sharon</name>
    <dbReference type="NCBI Taxonomy" id="106335"/>
    <lineage>
        <taxon>Eukaryota</taxon>
        <taxon>Viridiplantae</taxon>
        <taxon>Streptophyta</taxon>
        <taxon>Embryophyta</taxon>
        <taxon>Tracheophyta</taxon>
        <taxon>Spermatophyta</taxon>
        <taxon>Magnoliopsida</taxon>
        <taxon>eudicotyledons</taxon>
        <taxon>Gunneridae</taxon>
        <taxon>Pentapetalae</taxon>
        <taxon>rosids</taxon>
        <taxon>malvids</taxon>
        <taxon>Malvales</taxon>
        <taxon>Malvaceae</taxon>
        <taxon>Malvoideae</taxon>
        <taxon>Hibiscus</taxon>
    </lineage>
</organism>
<sequence length="127" mass="14179">MTAEISKEDESNLRAHFQLQKTLKLLHYMTTGAYGNEIMARSLRGFQLIQVGARSLQLIQVDASFLLCNFIVSAYASIISLLVSVREGSIPRRPREATRAMGAIMSRLVDSNQDMCAQISVRVCVRT</sequence>
<keyword evidence="3" id="KW-1185">Reference proteome</keyword>
<name>A0A6A2YH35_HIBSY</name>